<evidence type="ECO:0000313" key="1">
    <source>
        <dbReference type="EMBL" id="KOG00140.1"/>
    </source>
</evidence>
<dbReference type="EMBL" id="KQ415846">
    <property type="protein sequence ID" value="KOG00140.1"/>
    <property type="molecule type" value="Genomic_DNA"/>
</dbReference>
<dbReference type="AlphaFoldDB" id="A0A0L8IFB1"/>
<sequence length="139" mass="15707">MRRTSDNHSDSDLELPTIDRASVISEKSLTLIAKHINSGLSVIRLGMMLNIPNTVVLHYLMSICGKYGLRDATEKEVHQLGTNLLIYWLRMKENSKPKEKASLLTTALAECSLEGIASVVLENYNNHTEITEEQFSRYQ</sequence>
<organism evidence="1">
    <name type="scientific">Octopus bimaculoides</name>
    <name type="common">California two-spotted octopus</name>
    <dbReference type="NCBI Taxonomy" id="37653"/>
    <lineage>
        <taxon>Eukaryota</taxon>
        <taxon>Metazoa</taxon>
        <taxon>Spiralia</taxon>
        <taxon>Lophotrochozoa</taxon>
        <taxon>Mollusca</taxon>
        <taxon>Cephalopoda</taxon>
        <taxon>Coleoidea</taxon>
        <taxon>Octopodiformes</taxon>
        <taxon>Octopoda</taxon>
        <taxon>Incirrata</taxon>
        <taxon>Octopodidae</taxon>
        <taxon>Octopus</taxon>
    </lineage>
</organism>
<evidence type="ECO:0008006" key="2">
    <source>
        <dbReference type="Google" id="ProtNLM"/>
    </source>
</evidence>
<protein>
    <recommendedName>
        <fullName evidence="2">Death domain-containing protein</fullName>
    </recommendedName>
</protein>
<gene>
    <name evidence="1" type="ORF">OCBIM_22007676mg</name>
</gene>
<dbReference type="KEGG" id="obi:106869148"/>
<proteinExistence type="predicted"/>
<accession>A0A0L8IFB1</accession>
<name>A0A0L8IFB1_OCTBM</name>
<reference evidence="1" key="1">
    <citation type="submission" date="2015-07" db="EMBL/GenBank/DDBJ databases">
        <title>MeaNS - Measles Nucleotide Surveillance Program.</title>
        <authorList>
            <person name="Tran T."/>
            <person name="Druce J."/>
        </authorList>
    </citation>
    <scope>NUCLEOTIDE SEQUENCE</scope>
    <source>
        <strain evidence="1">UCB-OBI-ISO-001</strain>
        <tissue evidence="1">Gonad</tissue>
    </source>
</reference>
<dbReference type="OrthoDB" id="10295164at2759"/>